<reference evidence="6 7" key="1">
    <citation type="journal article" date="2015" name="Genome Announc.">
        <title>Genome Sequence of 'Candidatus Thioglobus singularis' Strain PS1, a Mixotroph from the SUP05 Clade of Marine Gammaproteobacteria.</title>
        <authorList>
            <person name="Marshall K.T."/>
            <person name="Morris R.M."/>
        </authorList>
    </citation>
    <scope>NUCLEOTIDE SEQUENCE [LARGE SCALE GENOMIC DNA]</scope>
    <source>
        <strain evidence="6 7">PS1</strain>
    </source>
</reference>
<protein>
    <recommendedName>
        <fullName evidence="5">Putative phosphoenolpyruvate synthase regulatory protein</fullName>
        <shortName evidence="5">PEP synthase regulatory protein</shortName>
        <shortName evidence="5">PSRP</shortName>
        <ecNumber evidence="5">2.7.11.33</ecNumber>
        <ecNumber evidence="5">2.7.4.28</ecNumber>
    </recommendedName>
    <alternativeName>
        <fullName evidence="5">Pyruvate, water dikinase regulatory protein</fullName>
    </alternativeName>
</protein>
<dbReference type="InterPro" id="IPR026530">
    <property type="entry name" value="PSRP"/>
</dbReference>
<dbReference type="InterPro" id="IPR005177">
    <property type="entry name" value="Kinase-pyrophosphorylase"/>
</dbReference>
<dbReference type="HAMAP" id="MF_01062">
    <property type="entry name" value="PSRP"/>
    <property type="match status" value="1"/>
</dbReference>
<gene>
    <name evidence="6" type="ORF">W908_08050</name>
</gene>
<dbReference type="RefSeq" id="WP_020023816.1">
    <property type="nucleotide sequence ID" value="NZ_CP006911.1"/>
</dbReference>
<evidence type="ECO:0000313" key="7">
    <source>
        <dbReference type="Proteomes" id="UP000068905"/>
    </source>
</evidence>
<organism evidence="6 7">
    <name type="scientific">Candidatus Pseudothioglobus singularis PS1</name>
    <dbReference type="NCBI Taxonomy" id="1125411"/>
    <lineage>
        <taxon>Bacteria</taxon>
        <taxon>Pseudomonadati</taxon>
        <taxon>Pseudomonadota</taxon>
        <taxon>Gammaproteobacteria</taxon>
        <taxon>Candidatus Pseudothioglobaceae</taxon>
        <taxon>Candidatus Pseudothioglobus</taxon>
    </lineage>
</organism>
<comment type="similarity">
    <text evidence="5">Belongs to the pyruvate, phosphate/water dikinase regulatory protein family. PSRP subfamily.</text>
</comment>
<comment type="catalytic activity">
    <reaction evidence="5">
        <text>[pyruvate, water dikinase]-phosphate + phosphate + H(+) = [pyruvate, water dikinase] + diphosphate</text>
        <dbReference type="Rhea" id="RHEA:48580"/>
        <dbReference type="Rhea" id="RHEA-COMP:11425"/>
        <dbReference type="Rhea" id="RHEA-COMP:11426"/>
        <dbReference type="ChEBI" id="CHEBI:15378"/>
        <dbReference type="ChEBI" id="CHEBI:33019"/>
        <dbReference type="ChEBI" id="CHEBI:43176"/>
        <dbReference type="ChEBI" id="CHEBI:43474"/>
        <dbReference type="ChEBI" id="CHEBI:68546"/>
        <dbReference type="EC" id="2.7.4.28"/>
    </reaction>
</comment>
<feature type="binding site" evidence="5">
    <location>
        <begin position="151"/>
        <end position="158"/>
    </location>
    <ligand>
        <name>ADP</name>
        <dbReference type="ChEBI" id="CHEBI:456216"/>
    </ligand>
</feature>
<name>A0A0M4M199_9GAMM</name>
<keyword evidence="1 5" id="KW-0723">Serine/threonine-protein kinase</keyword>
<proteinExistence type="inferred from homology"/>
<dbReference type="GO" id="GO:0016776">
    <property type="term" value="F:phosphotransferase activity, phosphate group as acceptor"/>
    <property type="evidence" value="ECO:0007669"/>
    <property type="project" value="UniProtKB-UniRule"/>
</dbReference>
<dbReference type="GO" id="GO:0043531">
    <property type="term" value="F:ADP binding"/>
    <property type="evidence" value="ECO:0007669"/>
    <property type="project" value="UniProtKB-UniRule"/>
</dbReference>
<dbReference type="KEGG" id="tsn:W908_08050"/>
<dbReference type="GO" id="GO:0004674">
    <property type="term" value="F:protein serine/threonine kinase activity"/>
    <property type="evidence" value="ECO:0007669"/>
    <property type="project" value="UniProtKB-UniRule"/>
</dbReference>
<keyword evidence="3 5" id="KW-0547">Nucleotide-binding</keyword>
<evidence type="ECO:0000256" key="5">
    <source>
        <dbReference type="HAMAP-Rule" id="MF_01062"/>
    </source>
</evidence>
<dbReference type="EC" id="2.7.4.28" evidence="5"/>
<keyword evidence="4 5" id="KW-0418">Kinase</keyword>
<dbReference type="Proteomes" id="UP000068905">
    <property type="component" value="Chromosome"/>
</dbReference>
<dbReference type="PANTHER" id="PTHR31756">
    <property type="entry name" value="PYRUVATE, PHOSPHATE DIKINASE REGULATORY PROTEIN 1, CHLOROPLASTIC"/>
    <property type="match status" value="1"/>
</dbReference>
<dbReference type="Pfam" id="PF03618">
    <property type="entry name" value="Kinase-PPPase"/>
    <property type="match status" value="1"/>
</dbReference>
<evidence type="ECO:0000313" key="6">
    <source>
        <dbReference type="EMBL" id="ALE02474.1"/>
    </source>
</evidence>
<evidence type="ECO:0000256" key="3">
    <source>
        <dbReference type="ARBA" id="ARBA00022741"/>
    </source>
</evidence>
<dbReference type="EC" id="2.7.11.33" evidence="5"/>
<sequence length="270" mass="30402">MRTVFFISDRTGITAEALGNSLLTQFPQIDFKRVNLAFIDTQKKAQTAAQLIKEASETDGQAALIFSTQVSNEYRHLLENSGGIIFDFFETYISKMEKILETQSSHEMGLSHGVGNKNTYSGRIDSINFALNNDDGLTTKNYETADIILTGVSRSGKTPTCLFLALQYGIYAANYPLIDEDLDTSKLPNALKGFKNKLYGLSINPVRLQNIRDVRRSNSGYASIEQCRKEVRRAEDMFVQNDVPYIDTSHISIEEIAGRILQKSKLERRY</sequence>
<dbReference type="AlphaFoldDB" id="A0A0M4M199"/>
<evidence type="ECO:0000256" key="1">
    <source>
        <dbReference type="ARBA" id="ARBA00022527"/>
    </source>
</evidence>
<comment type="function">
    <text evidence="5">Bifunctional serine/threonine kinase and phosphorylase involved in the regulation of the phosphoenolpyruvate synthase (PEPS) by catalyzing its phosphorylation/dephosphorylation.</text>
</comment>
<evidence type="ECO:0000256" key="2">
    <source>
        <dbReference type="ARBA" id="ARBA00022679"/>
    </source>
</evidence>
<evidence type="ECO:0000256" key="4">
    <source>
        <dbReference type="ARBA" id="ARBA00022777"/>
    </source>
</evidence>
<dbReference type="OrthoDB" id="9782201at2"/>
<dbReference type="NCBIfam" id="NF003742">
    <property type="entry name" value="PRK05339.1"/>
    <property type="match status" value="1"/>
</dbReference>
<dbReference type="PANTHER" id="PTHR31756:SF3">
    <property type="entry name" value="PYRUVATE, PHOSPHATE DIKINASE REGULATORY PROTEIN 1, CHLOROPLASTIC"/>
    <property type="match status" value="1"/>
</dbReference>
<keyword evidence="2 5" id="KW-0808">Transferase</keyword>
<dbReference type="EMBL" id="CP006911">
    <property type="protein sequence ID" value="ALE02474.1"/>
    <property type="molecule type" value="Genomic_DNA"/>
</dbReference>
<dbReference type="PATRIC" id="fig|1125411.7.peg.1583"/>
<accession>A0A0M4M199</accession>
<dbReference type="GO" id="GO:0005524">
    <property type="term" value="F:ATP binding"/>
    <property type="evidence" value="ECO:0007669"/>
    <property type="project" value="InterPro"/>
</dbReference>
<comment type="catalytic activity">
    <reaction evidence="5">
        <text>[pyruvate, water dikinase] + ADP = [pyruvate, water dikinase]-phosphate + AMP + H(+)</text>
        <dbReference type="Rhea" id="RHEA:46020"/>
        <dbReference type="Rhea" id="RHEA-COMP:11425"/>
        <dbReference type="Rhea" id="RHEA-COMP:11426"/>
        <dbReference type="ChEBI" id="CHEBI:15378"/>
        <dbReference type="ChEBI" id="CHEBI:43176"/>
        <dbReference type="ChEBI" id="CHEBI:68546"/>
        <dbReference type="ChEBI" id="CHEBI:456215"/>
        <dbReference type="ChEBI" id="CHEBI:456216"/>
        <dbReference type="EC" id="2.7.11.33"/>
    </reaction>
</comment>
<dbReference type="STRING" id="1125411.W908_08050"/>
<keyword evidence="7" id="KW-1185">Reference proteome</keyword>